<dbReference type="PROSITE" id="PS51892">
    <property type="entry name" value="SUBTILASE"/>
    <property type="match status" value="1"/>
</dbReference>
<keyword evidence="3 8" id="KW-0732">Signal</keyword>
<feature type="chain" id="PRO_5045581440" description="Peptidase S8/S53 domain-containing protein" evidence="8">
    <location>
        <begin position="21"/>
        <end position="406"/>
    </location>
</feature>
<dbReference type="InterPro" id="IPR023827">
    <property type="entry name" value="Peptidase_S8_Asp-AS"/>
</dbReference>
<evidence type="ECO:0000256" key="3">
    <source>
        <dbReference type="ARBA" id="ARBA00022729"/>
    </source>
</evidence>
<dbReference type="Gene3D" id="3.40.50.200">
    <property type="entry name" value="Peptidase S8/S53 domain"/>
    <property type="match status" value="1"/>
</dbReference>
<evidence type="ECO:0000256" key="7">
    <source>
        <dbReference type="RuleBase" id="RU003355"/>
    </source>
</evidence>
<evidence type="ECO:0000256" key="2">
    <source>
        <dbReference type="ARBA" id="ARBA00022670"/>
    </source>
</evidence>
<feature type="active site" description="Charge relay system" evidence="6">
    <location>
        <position position="160"/>
    </location>
</feature>
<keyword evidence="2 6" id="KW-0645">Protease</keyword>
<dbReference type="InterPro" id="IPR050131">
    <property type="entry name" value="Peptidase_S8_subtilisin-like"/>
</dbReference>
<dbReference type="PROSITE" id="PS00138">
    <property type="entry name" value="SUBTILASE_SER"/>
    <property type="match status" value="1"/>
</dbReference>
<dbReference type="InterPro" id="IPR036852">
    <property type="entry name" value="Peptidase_S8/S53_dom_sf"/>
</dbReference>
<comment type="similarity">
    <text evidence="1 6 7">Belongs to the peptidase S8 family.</text>
</comment>
<dbReference type="InterPro" id="IPR037045">
    <property type="entry name" value="S8pro/Inhibitor_I9_sf"/>
</dbReference>
<sequence>MAGFSKQVALLLGAIVPTLAAPTTPQHGSAVPGKYIVKVKPELTETDFEGQVQWVADVHKRSVSRRDAAGLQKTFSFDGFKAYTGEFDDSTLALIKANESVLIVEPDLVVNPLDEFVIQENAEFNLALLSSLKGFGSREAVNPYVYDESAGTGQFAYVVDTGIYVEHEDFGGRAFKGYNARPEIPWRDDFGHGTHCAGTVGSSTYGVAKNVTIFDVKVLDQNGFGTISNMLDGYTWVVNNATAEGRIGKSLVSMSLGWPRSEIINDAVQAAYEAGLLTVVSAGNDFGDPYNKSPASAPQALTVGSTTYQRARAPYSNAGPLIDIWAAGSEVRSLATAQGRTSVKSGTSMSTPAVAGLVAYLRALHGGLEDPAAAVAKLKELALRDVVSDVKGSPNLFAHNGAAAEA</sequence>
<evidence type="ECO:0000256" key="5">
    <source>
        <dbReference type="ARBA" id="ARBA00022825"/>
    </source>
</evidence>
<keyword evidence="12" id="KW-1185">Reference proteome</keyword>
<dbReference type="EMBL" id="QJNS01000078">
    <property type="protein sequence ID" value="RYO89007.1"/>
    <property type="molecule type" value="Genomic_DNA"/>
</dbReference>
<dbReference type="Pfam" id="PF05922">
    <property type="entry name" value="Inhibitor_I9"/>
    <property type="match status" value="1"/>
</dbReference>
<evidence type="ECO:0008006" key="13">
    <source>
        <dbReference type="Google" id="ProtNLM"/>
    </source>
</evidence>
<dbReference type="PROSITE" id="PS00136">
    <property type="entry name" value="SUBTILASE_ASP"/>
    <property type="match status" value="1"/>
</dbReference>
<feature type="domain" description="Peptidase S8/S53" evidence="9">
    <location>
        <begin position="158"/>
        <end position="369"/>
    </location>
</feature>
<dbReference type="InterPro" id="IPR010259">
    <property type="entry name" value="S8pro/Inhibitor_I9"/>
</dbReference>
<feature type="active site" description="Charge relay system" evidence="6">
    <location>
        <position position="348"/>
    </location>
</feature>
<dbReference type="SUPFAM" id="SSF54897">
    <property type="entry name" value="Protease propeptides/inhibitors"/>
    <property type="match status" value="1"/>
</dbReference>
<protein>
    <recommendedName>
        <fullName evidence="13">Peptidase S8/S53 domain-containing protein</fullName>
    </recommendedName>
</protein>
<evidence type="ECO:0000256" key="6">
    <source>
        <dbReference type="PROSITE-ProRule" id="PRU01240"/>
    </source>
</evidence>
<dbReference type="InterPro" id="IPR022398">
    <property type="entry name" value="Peptidase_S8_His-AS"/>
</dbReference>
<dbReference type="CDD" id="cd04077">
    <property type="entry name" value="Peptidases_S8_PCSK9_ProteinaseK_like"/>
    <property type="match status" value="1"/>
</dbReference>
<dbReference type="PROSITE" id="PS00137">
    <property type="entry name" value="SUBTILASE_HIS"/>
    <property type="match status" value="1"/>
</dbReference>
<evidence type="ECO:0000256" key="1">
    <source>
        <dbReference type="ARBA" id="ARBA00011073"/>
    </source>
</evidence>
<reference evidence="11 12" key="1">
    <citation type="submission" date="2018-06" db="EMBL/GenBank/DDBJ databases">
        <title>Complete Genomes of Monosporascus.</title>
        <authorList>
            <person name="Robinson A.J."/>
            <person name="Natvig D.O."/>
        </authorList>
    </citation>
    <scope>NUCLEOTIDE SEQUENCE [LARGE SCALE GENOMIC DNA]</scope>
    <source>
        <strain evidence="11 12">CBS 609.92</strain>
    </source>
</reference>
<evidence type="ECO:0000259" key="10">
    <source>
        <dbReference type="Pfam" id="PF05922"/>
    </source>
</evidence>
<dbReference type="Pfam" id="PF00082">
    <property type="entry name" value="Peptidase_S8"/>
    <property type="match status" value="1"/>
</dbReference>
<keyword evidence="5 6" id="KW-0720">Serine protease</keyword>
<dbReference type="InterPro" id="IPR034193">
    <property type="entry name" value="PCSK9_ProteinaseK-like"/>
</dbReference>
<dbReference type="PRINTS" id="PR00723">
    <property type="entry name" value="SUBTILISIN"/>
</dbReference>
<gene>
    <name evidence="11" type="ORF">DL762_003437</name>
</gene>
<feature type="active site" description="Charge relay system" evidence="6">
    <location>
        <position position="192"/>
    </location>
</feature>
<organism evidence="11 12">
    <name type="scientific">Monosporascus cannonballus</name>
    <dbReference type="NCBI Taxonomy" id="155416"/>
    <lineage>
        <taxon>Eukaryota</taxon>
        <taxon>Fungi</taxon>
        <taxon>Dikarya</taxon>
        <taxon>Ascomycota</taxon>
        <taxon>Pezizomycotina</taxon>
        <taxon>Sordariomycetes</taxon>
        <taxon>Xylariomycetidae</taxon>
        <taxon>Xylariales</taxon>
        <taxon>Xylariales incertae sedis</taxon>
        <taxon>Monosporascus</taxon>
    </lineage>
</organism>
<dbReference type="Proteomes" id="UP000294003">
    <property type="component" value="Unassembled WGS sequence"/>
</dbReference>
<proteinExistence type="inferred from homology"/>
<dbReference type="PANTHER" id="PTHR43806">
    <property type="entry name" value="PEPTIDASE S8"/>
    <property type="match status" value="1"/>
</dbReference>
<feature type="signal peptide" evidence="8">
    <location>
        <begin position="1"/>
        <end position="20"/>
    </location>
</feature>
<dbReference type="InterPro" id="IPR000209">
    <property type="entry name" value="Peptidase_S8/S53_dom"/>
</dbReference>
<keyword evidence="4 6" id="KW-0378">Hydrolase</keyword>
<evidence type="ECO:0000256" key="4">
    <source>
        <dbReference type="ARBA" id="ARBA00022801"/>
    </source>
</evidence>
<dbReference type="Gene3D" id="3.30.70.80">
    <property type="entry name" value="Peptidase S8 propeptide/proteinase inhibitor I9"/>
    <property type="match status" value="1"/>
</dbReference>
<evidence type="ECO:0000259" key="9">
    <source>
        <dbReference type="Pfam" id="PF00082"/>
    </source>
</evidence>
<comment type="caution">
    <text evidence="11">The sequence shown here is derived from an EMBL/GenBank/DDBJ whole genome shotgun (WGS) entry which is preliminary data.</text>
</comment>
<evidence type="ECO:0000256" key="8">
    <source>
        <dbReference type="SAM" id="SignalP"/>
    </source>
</evidence>
<dbReference type="InterPro" id="IPR023828">
    <property type="entry name" value="Peptidase_S8_Ser-AS"/>
</dbReference>
<dbReference type="InterPro" id="IPR015500">
    <property type="entry name" value="Peptidase_S8_subtilisin-rel"/>
</dbReference>
<accession>A0ABY0HBR4</accession>
<evidence type="ECO:0000313" key="11">
    <source>
        <dbReference type="EMBL" id="RYO89007.1"/>
    </source>
</evidence>
<dbReference type="PANTHER" id="PTHR43806:SF58">
    <property type="entry name" value="ALKALINE PROTEASE 1-RELATED"/>
    <property type="match status" value="1"/>
</dbReference>
<evidence type="ECO:0000313" key="12">
    <source>
        <dbReference type="Proteomes" id="UP000294003"/>
    </source>
</evidence>
<name>A0ABY0HBR4_9PEZI</name>
<dbReference type="SUPFAM" id="SSF52743">
    <property type="entry name" value="Subtilisin-like"/>
    <property type="match status" value="1"/>
</dbReference>
<feature type="domain" description="Inhibitor I9" evidence="10">
    <location>
        <begin position="34"/>
        <end position="110"/>
    </location>
</feature>